<feature type="chain" id="PRO_5035739752" evidence="1">
    <location>
        <begin position="25"/>
        <end position="47"/>
    </location>
</feature>
<reference evidence="2" key="1">
    <citation type="submission" date="2022-04" db="EMBL/GenBank/DDBJ databases">
        <title>Hymenobacter sp. isolated from the air.</title>
        <authorList>
            <person name="Won M."/>
            <person name="Lee C.-M."/>
            <person name="Woen H.-Y."/>
            <person name="Kwon S.-W."/>
        </authorList>
    </citation>
    <scope>NUCLEOTIDE SEQUENCE</scope>
    <source>
        <strain evidence="2">5116S-3</strain>
    </source>
</reference>
<keyword evidence="1" id="KW-0732">Signal</keyword>
<evidence type="ECO:0000313" key="3">
    <source>
        <dbReference type="Proteomes" id="UP000831796"/>
    </source>
</evidence>
<protein>
    <submittedName>
        <fullName evidence="2">Curli assembly protein CsgF</fullName>
    </submittedName>
</protein>
<keyword evidence="3" id="KW-1185">Reference proteome</keyword>
<evidence type="ECO:0000256" key="1">
    <source>
        <dbReference type="SAM" id="SignalP"/>
    </source>
</evidence>
<dbReference type="KEGG" id="hcu:MUN79_24170"/>
<gene>
    <name evidence="2" type="ORF">MUN79_24170</name>
</gene>
<dbReference type="Proteomes" id="UP000831796">
    <property type="component" value="Chromosome"/>
</dbReference>
<organism evidence="2 3">
    <name type="scientific">Hymenobacter cellulosilyticus</name>
    <dbReference type="NCBI Taxonomy" id="2932248"/>
    <lineage>
        <taxon>Bacteria</taxon>
        <taxon>Pseudomonadati</taxon>
        <taxon>Bacteroidota</taxon>
        <taxon>Cytophagia</taxon>
        <taxon>Cytophagales</taxon>
        <taxon>Hymenobacteraceae</taxon>
        <taxon>Hymenobacter</taxon>
    </lineage>
</organism>
<feature type="signal peptide" evidence="1">
    <location>
        <begin position="1"/>
        <end position="24"/>
    </location>
</feature>
<proteinExistence type="predicted"/>
<dbReference type="RefSeq" id="WP_244675073.1">
    <property type="nucleotide sequence ID" value="NZ_CP095046.1"/>
</dbReference>
<accession>A0A8T9Q822</accession>
<dbReference type="EMBL" id="CP095046">
    <property type="protein sequence ID" value="UOQ71669.1"/>
    <property type="molecule type" value="Genomic_DNA"/>
</dbReference>
<sequence>MKQLLLSGLFLLFLLLAGSGPAAAQDFVYEPKNPAFGAATPSIIPGC</sequence>
<dbReference type="AlphaFoldDB" id="A0A8T9Q822"/>
<name>A0A8T9Q822_9BACT</name>
<evidence type="ECO:0000313" key="2">
    <source>
        <dbReference type="EMBL" id="UOQ71669.1"/>
    </source>
</evidence>